<evidence type="ECO:0000256" key="10">
    <source>
        <dbReference type="ARBA" id="ARBA00022723"/>
    </source>
</evidence>
<sequence>MQSSSQSKNHCIPVAKASQPQKKKKNIRRRRIDLPCGCSYYMSINCHDHGFTHRGVHHCGSSREWRVYLDGSKSPIFQNIKTRHQTMSRGTRHNQGAGNVQPQPAESIGTSQMCDNFPDMDGLTPADWDFLESL</sequence>
<evidence type="ECO:0000256" key="5">
    <source>
        <dbReference type="ARBA" id="ARBA00022463"/>
    </source>
</evidence>
<feature type="region of interest" description="Disordered" evidence="18">
    <location>
        <begin position="87"/>
        <end position="107"/>
    </location>
</feature>
<keyword evidence="13 17" id="KW-0238">DNA-binding</keyword>
<keyword evidence="5 17" id="KW-0941">Suppressor of RNA silencing</keyword>
<keyword evidence="8 17" id="KW-0945">Host-virus interaction</keyword>
<protein>
    <recommendedName>
        <fullName evidence="4 17">Transcriptional activator protein</fullName>
        <shortName evidence="17">TrAP</shortName>
    </recommendedName>
</protein>
<keyword evidence="15 17" id="KW-1035">Host cytoplasm</keyword>
<evidence type="ECO:0000256" key="2">
    <source>
        <dbReference type="ARBA" id="ARBA00004192"/>
    </source>
</evidence>
<evidence type="ECO:0000256" key="4">
    <source>
        <dbReference type="ARBA" id="ARBA00014388"/>
    </source>
</evidence>
<keyword evidence="9" id="KW-1090">Inhibition of host innate immune response by virus</keyword>
<keyword evidence="10 17" id="KW-0479">Metal-binding</keyword>
<reference evidence="19" key="1">
    <citation type="submission" date="2017-11" db="EMBL/GenBank/DDBJ databases">
        <title>Comparison of transmission of Squash leaf curl China virus among four cryptic species of the whitefly Bemisia tabaci complex.</title>
        <authorList>
            <person name="Pan L.-L."/>
            <person name="Wang X.-W."/>
            <person name="Liu S.-S."/>
        </authorList>
    </citation>
    <scope>NUCLEOTIDE SEQUENCE</scope>
    <source>
        <strain evidence="19">Guangxi2017</strain>
    </source>
</reference>
<comment type="similarity">
    <text evidence="3 17">Belongs to the geminiviridae transcriptional activator protein family.</text>
</comment>
<dbReference type="GO" id="GO:0008270">
    <property type="term" value="F:zinc ion binding"/>
    <property type="evidence" value="ECO:0007669"/>
    <property type="project" value="UniProtKB-KW"/>
</dbReference>
<proteinExistence type="inferred from homology"/>
<comment type="function">
    <text evidence="17">Strong activator of the late viral genes promoters. Acts as a suppressor of RNA-mediated gene silencing, also known as post-transcriptional gene silencing (PTGS), a mechanism of plant viral defense that limits the accumulation of viral RNAs. Also suppresses the host basal defense by interacting with and inhibiting SNF1 kinase, a key regulator of cell metabolism implicated in innate antiviral defense. Determines pathogenicity.</text>
</comment>
<name>A0A2L0V7P6_9GEMI</name>
<evidence type="ECO:0000256" key="6">
    <source>
        <dbReference type="ARBA" id="ARBA00022553"/>
    </source>
</evidence>
<evidence type="ECO:0000256" key="17">
    <source>
        <dbReference type="RuleBase" id="RU363028"/>
    </source>
</evidence>
<evidence type="ECO:0000256" key="3">
    <source>
        <dbReference type="ARBA" id="ARBA00007672"/>
    </source>
</evidence>
<evidence type="ECO:0000256" key="1">
    <source>
        <dbReference type="ARBA" id="ARBA00004147"/>
    </source>
</evidence>
<organism evidence="19">
    <name type="scientific">Squash leaf curl China virus</name>
    <dbReference type="NCBI Taxonomy" id="223323"/>
    <lineage>
        <taxon>Viruses</taxon>
        <taxon>Monodnaviria</taxon>
        <taxon>Shotokuvirae</taxon>
        <taxon>Cressdnaviricota</taxon>
        <taxon>Repensiviricetes</taxon>
        <taxon>Geplafuvirales</taxon>
        <taxon>Geminiviridae</taxon>
        <taxon>Begomovirus</taxon>
        <taxon>Begomovirus cucurbitachinaense</taxon>
    </lineage>
</organism>
<evidence type="ECO:0000256" key="7">
    <source>
        <dbReference type="ARBA" id="ARBA00022562"/>
    </source>
</evidence>
<evidence type="ECO:0000256" key="16">
    <source>
        <dbReference type="ARBA" id="ARBA00023280"/>
    </source>
</evidence>
<dbReference type="GO" id="GO:0030430">
    <property type="term" value="C:host cell cytoplasm"/>
    <property type="evidence" value="ECO:0007669"/>
    <property type="project" value="UniProtKB-SubCell"/>
</dbReference>
<dbReference type="GO" id="GO:0003677">
    <property type="term" value="F:DNA binding"/>
    <property type="evidence" value="ECO:0007669"/>
    <property type="project" value="UniProtKB-KW"/>
</dbReference>
<keyword evidence="11 17" id="KW-0863">Zinc-finger</keyword>
<comment type="subunit">
    <text evidence="17">Monomer. Homodimer. Homooligomer. Self-interaction correlates with nuclear localization and efficient activation of transcription.</text>
</comment>
<evidence type="ECO:0000256" key="15">
    <source>
        <dbReference type="ARBA" id="ARBA00023200"/>
    </source>
</evidence>
<evidence type="ECO:0000313" key="19">
    <source>
        <dbReference type="EMBL" id="AVA07243.1"/>
    </source>
</evidence>
<evidence type="ECO:0000256" key="8">
    <source>
        <dbReference type="ARBA" id="ARBA00022581"/>
    </source>
</evidence>
<evidence type="ECO:0000256" key="9">
    <source>
        <dbReference type="ARBA" id="ARBA00022632"/>
    </source>
</evidence>
<evidence type="ECO:0000256" key="13">
    <source>
        <dbReference type="ARBA" id="ARBA00023125"/>
    </source>
</evidence>
<accession>A0A2L0V7P6</accession>
<dbReference type="GO" id="GO:0019028">
    <property type="term" value="C:viral capsid"/>
    <property type="evidence" value="ECO:0007669"/>
    <property type="project" value="InterPro"/>
</dbReference>
<evidence type="ECO:0000256" key="12">
    <source>
        <dbReference type="ARBA" id="ARBA00022833"/>
    </source>
</evidence>
<dbReference type="EMBL" id="MG525551">
    <property type="protein sequence ID" value="AVA07243.1"/>
    <property type="molecule type" value="Genomic_DNA"/>
</dbReference>
<evidence type="ECO:0000256" key="14">
    <source>
        <dbReference type="ARBA" id="ARBA00023159"/>
    </source>
</evidence>
<dbReference type="GO" id="GO:0005198">
    <property type="term" value="F:structural molecule activity"/>
    <property type="evidence" value="ECO:0007669"/>
    <property type="project" value="InterPro"/>
</dbReference>
<comment type="subcellular location">
    <subcellularLocation>
        <location evidence="2 17">Host cytoplasm</location>
    </subcellularLocation>
    <subcellularLocation>
        <location evidence="1 17">Host nucleus</location>
    </subcellularLocation>
</comment>
<evidence type="ECO:0000256" key="11">
    <source>
        <dbReference type="ARBA" id="ARBA00022771"/>
    </source>
</evidence>
<dbReference type="PRINTS" id="PR00230">
    <property type="entry name" value="GEMCOATAL2"/>
</dbReference>
<keyword evidence="6" id="KW-0597">Phosphoprotein</keyword>
<keyword evidence="16" id="KW-0899">Viral immunoevasion</keyword>
<evidence type="ECO:0000256" key="18">
    <source>
        <dbReference type="SAM" id="MobiDB-lite"/>
    </source>
</evidence>
<comment type="domain">
    <text evidence="17">The zinc finger and the transactivation region are involved in PTGS suppression.</text>
</comment>
<keyword evidence="7 17" id="KW-1048">Host nucleus</keyword>
<dbReference type="InterPro" id="IPR000942">
    <property type="entry name" value="Gemini_AL2"/>
</dbReference>
<keyword evidence="12 17" id="KW-0862">Zinc</keyword>
<keyword evidence="14 17" id="KW-0010">Activator</keyword>
<dbReference type="Pfam" id="PF01440">
    <property type="entry name" value="Gemini_AL2"/>
    <property type="match status" value="1"/>
</dbReference>
<dbReference type="GO" id="GO:0042025">
    <property type="term" value="C:host cell nucleus"/>
    <property type="evidence" value="ECO:0007669"/>
    <property type="project" value="UniProtKB-SubCell"/>
</dbReference>
<dbReference type="GO" id="GO:0052170">
    <property type="term" value="P:symbiont-mediated suppression of host innate immune response"/>
    <property type="evidence" value="ECO:0007669"/>
    <property type="project" value="UniProtKB-KW"/>
</dbReference>
<feature type="compositionally biased region" description="Polar residues" evidence="18">
    <location>
        <begin position="93"/>
        <end position="107"/>
    </location>
</feature>
<feature type="region of interest" description="Disordered" evidence="18">
    <location>
        <begin position="1"/>
        <end position="28"/>
    </location>
</feature>